<dbReference type="PANTHER" id="PTHR30212:SF2">
    <property type="entry name" value="PROTEIN YIIM"/>
    <property type="match status" value="1"/>
</dbReference>
<accession>A0ABN0X8M8</accession>
<keyword evidence="3" id="KW-1185">Reference proteome</keyword>
<gene>
    <name evidence="2" type="ORF">GCM10009092_22720</name>
</gene>
<comment type="caution">
    <text evidence="2">The sequence shown here is derived from an EMBL/GenBank/DDBJ whole genome shotgun (WGS) entry which is preliminary data.</text>
</comment>
<proteinExistence type="predicted"/>
<dbReference type="Gene3D" id="2.40.33.20">
    <property type="entry name" value="PK beta-barrel domain-like"/>
    <property type="match status" value="1"/>
</dbReference>
<dbReference type="RefSeq" id="WP_343844991.1">
    <property type="nucleotide sequence ID" value="NZ_BAAAEI010000012.1"/>
</dbReference>
<dbReference type="SUPFAM" id="SSF50800">
    <property type="entry name" value="PK beta-barrel domain-like"/>
    <property type="match status" value="1"/>
</dbReference>
<dbReference type="EMBL" id="BAAAEI010000012">
    <property type="protein sequence ID" value="GAA0357972.1"/>
    <property type="molecule type" value="Genomic_DNA"/>
</dbReference>
<name>A0ABN0X8M8_9ALTE</name>
<organism evidence="2 3">
    <name type="scientific">Bowmanella denitrificans</name>
    <dbReference type="NCBI Taxonomy" id="366582"/>
    <lineage>
        <taxon>Bacteria</taxon>
        <taxon>Pseudomonadati</taxon>
        <taxon>Pseudomonadota</taxon>
        <taxon>Gammaproteobacteria</taxon>
        <taxon>Alteromonadales</taxon>
        <taxon>Alteromonadaceae</taxon>
        <taxon>Bowmanella</taxon>
    </lineage>
</organism>
<protein>
    <submittedName>
        <fullName evidence="2">MOSC domain-containing protein</fullName>
    </submittedName>
</protein>
<reference evidence="2 3" key="1">
    <citation type="journal article" date="2019" name="Int. J. Syst. Evol. Microbiol.">
        <title>The Global Catalogue of Microorganisms (GCM) 10K type strain sequencing project: providing services to taxonomists for standard genome sequencing and annotation.</title>
        <authorList>
            <consortium name="The Broad Institute Genomics Platform"/>
            <consortium name="The Broad Institute Genome Sequencing Center for Infectious Disease"/>
            <person name="Wu L."/>
            <person name="Ma J."/>
        </authorList>
    </citation>
    <scope>NUCLEOTIDE SEQUENCE [LARGE SCALE GENOMIC DNA]</scope>
    <source>
        <strain evidence="2 3">JCM 13378</strain>
    </source>
</reference>
<dbReference type="InterPro" id="IPR011037">
    <property type="entry name" value="Pyrv_Knase-like_insert_dom_sf"/>
</dbReference>
<dbReference type="InterPro" id="IPR005302">
    <property type="entry name" value="MoCF_Sase_C"/>
</dbReference>
<dbReference type="Pfam" id="PF03473">
    <property type="entry name" value="MOSC"/>
    <property type="match status" value="1"/>
</dbReference>
<dbReference type="PROSITE" id="PS51340">
    <property type="entry name" value="MOSC"/>
    <property type="match status" value="1"/>
</dbReference>
<evidence type="ECO:0000313" key="3">
    <source>
        <dbReference type="Proteomes" id="UP001501757"/>
    </source>
</evidence>
<feature type="domain" description="MOSC" evidence="1">
    <location>
        <begin position="26"/>
        <end position="162"/>
    </location>
</feature>
<dbReference type="Pfam" id="PF03475">
    <property type="entry name" value="YiiM_3-alpha"/>
    <property type="match status" value="1"/>
</dbReference>
<dbReference type="PANTHER" id="PTHR30212">
    <property type="entry name" value="PROTEIN YIIM"/>
    <property type="match status" value="1"/>
</dbReference>
<dbReference type="InterPro" id="IPR052353">
    <property type="entry name" value="Benzoxazolinone_Detox_Enz"/>
</dbReference>
<dbReference type="Proteomes" id="UP001501757">
    <property type="component" value="Unassembled WGS sequence"/>
</dbReference>
<evidence type="ECO:0000313" key="2">
    <source>
        <dbReference type="EMBL" id="GAA0357972.1"/>
    </source>
</evidence>
<sequence length="228" mass="25834">MSVKLDLFVGQSGKLGKDIQSAIFKHKQQQALLLSRQGFAGDEQADQKHHGGPDRALHIYPQEHYAYWQQQYPEHPDFVPGAFGENISLTGMTEEQVCIGDVFQIGQATVQISQPRSPCFKLNLRFGVPDMALQLQLTGRAGYLLRVLEPGLVTPGDSVCLLQRNWPDLTVRIVAWQFFNYPLNSLFLKQLLACDALSDSWQAKARLRLEQGYVEDWSKRLFGFLPRS</sequence>
<dbReference type="InterPro" id="IPR005163">
    <property type="entry name" value="Tri_helical_YiiM-like"/>
</dbReference>
<evidence type="ECO:0000259" key="1">
    <source>
        <dbReference type="PROSITE" id="PS51340"/>
    </source>
</evidence>